<proteinExistence type="predicted"/>
<evidence type="ECO:0000313" key="2">
    <source>
        <dbReference type="Proteomes" id="UP000696485"/>
    </source>
</evidence>
<dbReference type="AlphaFoldDB" id="A0A9P5SDP9"/>
<dbReference type="EMBL" id="JAAAUY010000775">
    <property type="protein sequence ID" value="KAF9326493.1"/>
    <property type="molecule type" value="Genomic_DNA"/>
</dbReference>
<reference evidence="1" key="1">
    <citation type="journal article" date="2020" name="Fungal Divers.">
        <title>Resolving the Mortierellaceae phylogeny through synthesis of multi-gene phylogenetics and phylogenomics.</title>
        <authorList>
            <person name="Vandepol N."/>
            <person name="Liber J."/>
            <person name="Desiro A."/>
            <person name="Na H."/>
            <person name="Kennedy M."/>
            <person name="Barry K."/>
            <person name="Grigoriev I.V."/>
            <person name="Miller A.N."/>
            <person name="O'Donnell K."/>
            <person name="Stajich J.E."/>
            <person name="Bonito G."/>
        </authorList>
    </citation>
    <scope>NUCLEOTIDE SEQUENCE</scope>
    <source>
        <strain evidence="1">NVP1</strain>
    </source>
</reference>
<dbReference type="SUPFAM" id="SSF56399">
    <property type="entry name" value="ADP-ribosylation"/>
    <property type="match status" value="1"/>
</dbReference>
<accession>A0A9P5SDP9</accession>
<protein>
    <submittedName>
        <fullName evidence="1">Uncharacterized protein</fullName>
    </submittedName>
</protein>
<name>A0A9P5SDP9_9FUNG</name>
<keyword evidence="2" id="KW-1185">Reference proteome</keyword>
<gene>
    <name evidence="1" type="ORF">BG006_010082</name>
</gene>
<organism evidence="1 2">
    <name type="scientific">Podila minutissima</name>
    <dbReference type="NCBI Taxonomy" id="64525"/>
    <lineage>
        <taxon>Eukaryota</taxon>
        <taxon>Fungi</taxon>
        <taxon>Fungi incertae sedis</taxon>
        <taxon>Mucoromycota</taxon>
        <taxon>Mortierellomycotina</taxon>
        <taxon>Mortierellomycetes</taxon>
        <taxon>Mortierellales</taxon>
        <taxon>Mortierellaceae</taxon>
        <taxon>Podila</taxon>
    </lineage>
</organism>
<comment type="caution">
    <text evidence="1">The sequence shown here is derived from an EMBL/GenBank/DDBJ whole genome shotgun (WGS) entry which is preliminary data.</text>
</comment>
<dbReference type="Proteomes" id="UP000696485">
    <property type="component" value="Unassembled WGS sequence"/>
</dbReference>
<evidence type="ECO:0000313" key="1">
    <source>
        <dbReference type="EMBL" id="KAF9326493.1"/>
    </source>
</evidence>
<sequence length="274" mass="30783">MSAFPTDRRGIVQLMVDVFKEVIEDTRTNANTKAKDLCKCDGCNNPCFEIYDHCSKTCHRLSERPNAPTCSRPGCSAMVYVPSKDTNKGKGEGQKFQNFHFDYCSKACYHKHSDEVNQTTLRFLEKDNRDFKVVQDKIAGQLALQKVARIIYPKTVVKRHLEVGANFKNANLKFHGTVLACSSLFANGQMCSGGGCRVCSILAYGLLRRCVVRGPGLFVAPQANISHGYTVPSADGIRCMFLCNVFEPMCVSNVITNYEDDRLILPRYVIFYRM</sequence>
<dbReference type="Gene3D" id="3.90.228.10">
    <property type="match status" value="1"/>
</dbReference>